<keyword evidence="3" id="KW-1185">Reference proteome</keyword>
<proteinExistence type="predicted"/>
<dbReference type="EMBL" id="CP127247">
    <property type="protein sequence ID" value="WIY23471.1"/>
    <property type="molecule type" value="Genomic_DNA"/>
</dbReference>
<evidence type="ECO:0000313" key="3">
    <source>
        <dbReference type="Proteomes" id="UP001238334"/>
    </source>
</evidence>
<dbReference type="KEGG" id="ppso:QPJ95_12455"/>
<dbReference type="AlphaFoldDB" id="A0A9Y2KUN1"/>
<feature type="domain" description="Hedgehog/Intein (Hint)" evidence="1">
    <location>
        <begin position="68"/>
        <end position="214"/>
    </location>
</feature>
<dbReference type="InterPro" id="IPR036844">
    <property type="entry name" value="Hint_dom_sf"/>
</dbReference>
<gene>
    <name evidence="2" type="ORF">QPJ95_12455</name>
</gene>
<dbReference type="RefSeq" id="WP_270917924.1">
    <property type="nucleotide sequence ID" value="NZ_CP127247.1"/>
</dbReference>
<dbReference type="Pfam" id="PF13403">
    <property type="entry name" value="Hint_2"/>
    <property type="match status" value="1"/>
</dbReference>
<protein>
    <submittedName>
        <fullName evidence="2">Hint domain-containing protein</fullName>
    </submittedName>
</protein>
<organism evidence="2 3">
    <name type="scientific">Parasedimentitalea psychrophila</name>
    <dbReference type="NCBI Taxonomy" id="2997337"/>
    <lineage>
        <taxon>Bacteria</taxon>
        <taxon>Pseudomonadati</taxon>
        <taxon>Pseudomonadota</taxon>
        <taxon>Alphaproteobacteria</taxon>
        <taxon>Rhodobacterales</taxon>
        <taxon>Paracoccaceae</taxon>
        <taxon>Parasedimentitalea</taxon>
    </lineage>
</organism>
<evidence type="ECO:0000313" key="2">
    <source>
        <dbReference type="EMBL" id="WIY23471.1"/>
    </source>
</evidence>
<name>A0A9Y2KUN1_9RHOB</name>
<dbReference type="Proteomes" id="UP001238334">
    <property type="component" value="Chromosome"/>
</dbReference>
<accession>A0A9Y2KUN1</accession>
<dbReference type="SUPFAM" id="SSF51294">
    <property type="entry name" value="Hedgehog/intein (Hint) domain"/>
    <property type="match status" value="1"/>
</dbReference>
<reference evidence="2 3" key="1">
    <citation type="submission" date="2023-06" db="EMBL/GenBank/DDBJ databases">
        <title>Parasedimentitalea psychrophila sp. nov., a psychrophilic bacterium isolated from deep-sea sediment.</title>
        <authorList>
            <person name="Li A."/>
        </authorList>
    </citation>
    <scope>NUCLEOTIDE SEQUENCE [LARGE SCALE GENOMIC DNA]</scope>
    <source>
        <strain evidence="2 3">QS115</strain>
    </source>
</reference>
<evidence type="ECO:0000259" key="1">
    <source>
        <dbReference type="Pfam" id="PF13403"/>
    </source>
</evidence>
<dbReference type="InterPro" id="IPR028992">
    <property type="entry name" value="Hedgehog/Intein_dom"/>
</dbReference>
<sequence>MAIPHSLQRAANNVAKSSAILQDPATLRASNRPQLRRFEVASLLPNGNIAETHHIAPALPLFEEAFSAFCRGSLVDTESGPIAVEDLLPGDRLITQDGSPQTLMWKGSTSLIPGRASTRGRSHRLTSFMADCFGLQGPMSCVITGPAARLLRTPPHLLALAGTAPLLTPVHEFHDGMSIVETAPPTPVEVFHLSLDRHAVIKIGGLEFETYHPGPKALQLTSHAIRTLYLNMFSHINQLGDFGPVAYARAGEGQIAAVPSGR</sequence>